<keyword evidence="6 7" id="KW-0472">Membrane</keyword>
<keyword evidence="4 7" id="KW-0812">Transmembrane</keyword>
<dbReference type="GO" id="GO:0016020">
    <property type="term" value="C:membrane"/>
    <property type="evidence" value="ECO:0007669"/>
    <property type="project" value="UniProtKB-SubCell"/>
</dbReference>
<dbReference type="EMBL" id="KK583191">
    <property type="protein sequence ID" value="KDO34210.1"/>
    <property type="molecule type" value="Genomic_DNA"/>
</dbReference>
<dbReference type="GeneID" id="24140495"/>
<evidence type="ECO:0000313" key="9">
    <source>
        <dbReference type="Proteomes" id="UP000030745"/>
    </source>
</evidence>
<evidence type="ECO:0000256" key="5">
    <source>
        <dbReference type="ARBA" id="ARBA00022989"/>
    </source>
</evidence>
<evidence type="ECO:0000313" key="8">
    <source>
        <dbReference type="EMBL" id="KDO34210.1"/>
    </source>
</evidence>
<keyword evidence="9" id="KW-1185">Reference proteome</keyword>
<evidence type="ECO:0000256" key="1">
    <source>
        <dbReference type="ARBA" id="ARBA00004141"/>
    </source>
</evidence>
<feature type="transmembrane region" description="Helical" evidence="7">
    <location>
        <begin position="164"/>
        <end position="181"/>
    </location>
</feature>
<feature type="transmembrane region" description="Helical" evidence="7">
    <location>
        <begin position="51"/>
        <end position="68"/>
    </location>
</feature>
<proteinExistence type="inferred from homology"/>
<dbReference type="InterPro" id="IPR052221">
    <property type="entry name" value="SLC35F_Transporter"/>
</dbReference>
<evidence type="ECO:0008006" key="10">
    <source>
        <dbReference type="Google" id="ProtNLM"/>
    </source>
</evidence>
<accession>A0A067CYA2</accession>
<evidence type="ECO:0000256" key="7">
    <source>
        <dbReference type="SAM" id="Phobius"/>
    </source>
</evidence>
<dbReference type="SUPFAM" id="SSF103481">
    <property type="entry name" value="Multidrug resistance efflux transporter EmrE"/>
    <property type="match status" value="1"/>
</dbReference>
<organism evidence="8 9">
    <name type="scientific">Saprolegnia parasitica (strain CBS 223.65)</name>
    <dbReference type="NCBI Taxonomy" id="695850"/>
    <lineage>
        <taxon>Eukaryota</taxon>
        <taxon>Sar</taxon>
        <taxon>Stramenopiles</taxon>
        <taxon>Oomycota</taxon>
        <taxon>Saprolegniomycetes</taxon>
        <taxon>Saprolegniales</taxon>
        <taxon>Saprolegniaceae</taxon>
        <taxon>Saprolegnia</taxon>
    </lineage>
</organism>
<dbReference type="GO" id="GO:0022857">
    <property type="term" value="F:transmembrane transporter activity"/>
    <property type="evidence" value="ECO:0007669"/>
    <property type="project" value="InterPro"/>
</dbReference>
<feature type="transmembrane region" description="Helical" evidence="7">
    <location>
        <begin position="285"/>
        <end position="303"/>
    </location>
</feature>
<keyword evidence="3" id="KW-0813">Transport</keyword>
<dbReference type="Pfam" id="PF06027">
    <property type="entry name" value="SLC35F"/>
    <property type="match status" value="1"/>
</dbReference>
<dbReference type="VEuPathDB" id="FungiDB:SPRG_19048"/>
<feature type="transmembrane region" description="Helical" evidence="7">
    <location>
        <begin position="104"/>
        <end position="126"/>
    </location>
</feature>
<feature type="transmembrane region" description="Helical" evidence="7">
    <location>
        <begin position="234"/>
        <end position="252"/>
    </location>
</feature>
<dbReference type="InterPro" id="IPR009262">
    <property type="entry name" value="SLC35_F1/F2/F6"/>
</dbReference>
<evidence type="ECO:0000256" key="6">
    <source>
        <dbReference type="ARBA" id="ARBA00023136"/>
    </source>
</evidence>
<gene>
    <name evidence="8" type="ORF">SPRG_19048</name>
</gene>
<dbReference type="RefSeq" id="XP_012195246.1">
    <property type="nucleotide sequence ID" value="XM_012339856.1"/>
</dbReference>
<dbReference type="PANTHER" id="PTHR14233">
    <property type="entry name" value="DUF914-RELATED"/>
    <property type="match status" value="1"/>
</dbReference>
<comment type="subcellular location">
    <subcellularLocation>
        <location evidence="1">Membrane</location>
        <topology evidence="1">Multi-pass membrane protein</topology>
    </subcellularLocation>
</comment>
<keyword evidence="5 7" id="KW-1133">Transmembrane helix</keyword>
<feature type="transmembrane region" description="Helical" evidence="7">
    <location>
        <begin position="133"/>
        <end position="152"/>
    </location>
</feature>
<dbReference type="PANTHER" id="PTHR14233:SF4">
    <property type="entry name" value="SOLUTE CARRIER FAMILY 35 MEMBER F2"/>
    <property type="match status" value="1"/>
</dbReference>
<feature type="transmembrane region" description="Helical" evidence="7">
    <location>
        <begin position="20"/>
        <end position="39"/>
    </location>
</feature>
<sequence length="358" mass="40350">MSITGMLSPEARRQLTNAAYGQVISLLLVITSVFTRYLNDANASLPTFQTLFLYGGLTVTYLVYHVVAKRPRVDLPWWYWAILGLVDVEGNYCVVLAFRGLSNFAVMGLVVHMTIPFVTILSFLFLRRKYLPVHIIGCILAIAGCTLIFLATTQDGDYPDQVKSNLYALLGSLGYAVSNLLNEYAVKKGGIDANIECLGMIGIWGLVISIIQFYCLEYDQFKAVDWDGATIGYTFGYVLTMYVFYTVVSVFLRVTEALMFNLSMLTSDLYAALLIRWIFGNIVPTLYWPAWGLEVVGIVLYSLREPIQLRRDDPNWWLNKVWNAIALRLGLPIKMPVDSPALYIDTPTKKDSYVEQLA</sequence>
<dbReference type="InterPro" id="IPR037185">
    <property type="entry name" value="EmrE-like"/>
</dbReference>
<protein>
    <recommendedName>
        <fullName evidence="10">EamA domain-containing protein</fullName>
    </recommendedName>
</protein>
<feature type="transmembrane region" description="Helical" evidence="7">
    <location>
        <begin position="77"/>
        <end position="98"/>
    </location>
</feature>
<feature type="transmembrane region" description="Helical" evidence="7">
    <location>
        <begin position="259"/>
        <end position="279"/>
    </location>
</feature>
<dbReference type="OMA" id="THASWLY"/>
<reference evidence="8 9" key="1">
    <citation type="journal article" date="2013" name="PLoS Genet.">
        <title>Distinctive expansion of potential virulence genes in the genome of the oomycete fish pathogen Saprolegnia parasitica.</title>
        <authorList>
            <person name="Jiang R.H."/>
            <person name="de Bruijn I."/>
            <person name="Haas B.J."/>
            <person name="Belmonte R."/>
            <person name="Lobach L."/>
            <person name="Christie J."/>
            <person name="van den Ackerveken G."/>
            <person name="Bottin A."/>
            <person name="Bulone V."/>
            <person name="Diaz-Moreno S.M."/>
            <person name="Dumas B."/>
            <person name="Fan L."/>
            <person name="Gaulin E."/>
            <person name="Govers F."/>
            <person name="Grenville-Briggs L.J."/>
            <person name="Horner N.R."/>
            <person name="Levin J.Z."/>
            <person name="Mammella M."/>
            <person name="Meijer H.J."/>
            <person name="Morris P."/>
            <person name="Nusbaum C."/>
            <person name="Oome S."/>
            <person name="Phillips A.J."/>
            <person name="van Rooyen D."/>
            <person name="Rzeszutek E."/>
            <person name="Saraiva M."/>
            <person name="Secombes C.J."/>
            <person name="Seidl M.F."/>
            <person name="Snel B."/>
            <person name="Stassen J.H."/>
            <person name="Sykes S."/>
            <person name="Tripathy S."/>
            <person name="van den Berg H."/>
            <person name="Vega-Arreguin J.C."/>
            <person name="Wawra S."/>
            <person name="Young S.K."/>
            <person name="Zeng Q."/>
            <person name="Dieguez-Uribeondo J."/>
            <person name="Russ C."/>
            <person name="Tyler B.M."/>
            <person name="van West P."/>
        </authorList>
    </citation>
    <scope>NUCLEOTIDE SEQUENCE [LARGE SCALE GENOMIC DNA]</scope>
    <source>
        <strain evidence="8 9">CBS 223.65</strain>
    </source>
</reference>
<name>A0A067CYA2_SAPPC</name>
<evidence type="ECO:0000256" key="4">
    <source>
        <dbReference type="ARBA" id="ARBA00022692"/>
    </source>
</evidence>
<comment type="similarity">
    <text evidence="2">Belongs to the SLC35F solute transporter family.</text>
</comment>
<feature type="transmembrane region" description="Helical" evidence="7">
    <location>
        <begin position="193"/>
        <end position="214"/>
    </location>
</feature>
<evidence type="ECO:0000256" key="3">
    <source>
        <dbReference type="ARBA" id="ARBA00022448"/>
    </source>
</evidence>
<dbReference type="KEGG" id="spar:SPRG_19048"/>
<dbReference type="AlphaFoldDB" id="A0A067CYA2"/>
<evidence type="ECO:0000256" key="2">
    <source>
        <dbReference type="ARBA" id="ARBA00007863"/>
    </source>
</evidence>
<dbReference type="OrthoDB" id="429955at2759"/>
<dbReference type="Proteomes" id="UP000030745">
    <property type="component" value="Unassembled WGS sequence"/>
</dbReference>